<evidence type="ECO:0000256" key="1">
    <source>
        <dbReference type="ARBA" id="ARBA00004365"/>
    </source>
</evidence>
<gene>
    <name evidence="9" type="ORF">GCM10009096_04300</name>
</gene>
<dbReference type="SUPFAM" id="SSF64518">
    <property type="entry name" value="Phase 1 flagellin"/>
    <property type="match status" value="1"/>
</dbReference>
<feature type="domain" description="Flagellar basal-body/hook protein C-terminal" evidence="7">
    <location>
        <begin position="406"/>
        <end position="441"/>
    </location>
</feature>
<dbReference type="RefSeq" id="WP_229954024.1">
    <property type="nucleotide sequence ID" value="NZ_BAAAEM010000002.1"/>
</dbReference>
<keyword evidence="6" id="KW-0975">Bacterial flagellum</keyword>
<dbReference type="InterPro" id="IPR002371">
    <property type="entry name" value="FlgK"/>
</dbReference>
<dbReference type="InterPro" id="IPR053927">
    <property type="entry name" value="FlgK_helical"/>
</dbReference>
<dbReference type="Proteomes" id="UP001500713">
    <property type="component" value="Unassembled WGS sequence"/>
</dbReference>
<accession>A0ABN1A3M5</accession>
<evidence type="ECO:0000256" key="4">
    <source>
        <dbReference type="ARBA" id="ARBA00016244"/>
    </source>
</evidence>
<dbReference type="InterPro" id="IPR010930">
    <property type="entry name" value="Flg_bb/hook_C_dom"/>
</dbReference>
<comment type="similarity">
    <text evidence="3">Belongs to the flagella basal body rod proteins family.</text>
</comment>
<dbReference type="NCBIfam" id="TIGR02492">
    <property type="entry name" value="flgK_ends"/>
    <property type="match status" value="1"/>
</dbReference>
<keyword evidence="10" id="KW-1185">Reference proteome</keyword>
<dbReference type="PANTHER" id="PTHR30033">
    <property type="entry name" value="FLAGELLAR HOOK-ASSOCIATED PROTEIN 1"/>
    <property type="match status" value="1"/>
</dbReference>
<proteinExistence type="inferred from homology"/>
<evidence type="ECO:0000256" key="6">
    <source>
        <dbReference type="ARBA" id="ARBA00023143"/>
    </source>
</evidence>
<comment type="caution">
    <text evidence="9">The sequence shown here is derived from an EMBL/GenBank/DDBJ whole genome shotgun (WGS) entry which is preliminary data.</text>
</comment>
<dbReference type="Pfam" id="PF06429">
    <property type="entry name" value="Flg_bbr_C"/>
    <property type="match status" value="1"/>
</dbReference>
<dbReference type="PANTHER" id="PTHR30033:SF2">
    <property type="entry name" value="FLAGELLAR HOOK PROTEIN"/>
    <property type="match status" value="1"/>
</dbReference>
<name>A0ABN1A3M5_9SPHN</name>
<feature type="domain" description="Flagellar hook-associated protein FlgK helical" evidence="8">
    <location>
        <begin position="100"/>
        <end position="317"/>
    </location>
</feature>
<dbReference type="Pfam" id="PF22638">
    <property type="entry name" value="FlgK_D1"/>
    <property type="match status" value="1"/>
</dbReference>
<evidence type="ECO:0000256" key="2">
    <source>
        <dbReference type="ARBA" id="ARBA00004613"/>
    </source>
</evidence>
<evidence type="ECO:0000259" key="8">
    <source>
        <dbReference type="Pfam" id="PF22638"/>
    </source>
</evidence>
<evidence type="ECO:0000259" key="7">
    <source>
        <dbReference type="Pfam" id="PF06429"/>
    </source>
</evidence>
<evidence type="ECO:0000313" key="9">
    <source>
        <dbReference type="EMBL" id="GAA0466757.1"/>
    </source>
</evidence>
<evidence type="ECO:0000256" key="5">
    <source>
        <dbReference type="ARBA" id="ARBA00022525"/>
    </source>
</evidence>
<reference evidence="9 10" key="1">
    <citation type="journal article" date="2019" name="Int. J. Syst. Evol. Microbiol.">
        <title>The Global Catalogue of Microorganisms (GCM) 10K type strain sequencing project: providing services to taxonomists for standard genome sequencing and annotation.</title>
        <authorList>
            <consortium name="The Broad Institute Genomics Platform"/>
            <consortium name="The Broad Institute Genome Sequencing Center for Infectious Disease"/>
            <person name="Wu L."/>
            <person name="Ma J."/>
        </authorList>
    </citation>
    <scope>NUCLEOTIDE SEQUENCE [LARGE SCALE GENOMIC DNA]</scope>
    <source>
        <strain evidence="9 10">JCM 14162</strain>
    </source>
</reference>
<evidence type="ECO:0000313" key="10">
    <source>
        <dbReference type="Proteomes" id="UP001500713"/>
    </source>
</evidence>
<organism evidence="9 10">
    <name type="scientific">Parasphingorhabdus litoris</name>
    <dbReference type="NCBI Taxonomy" id="394733"/>
    <lineage>
        <taxon>Bacteria</taxon>
        <taxon>Pseudomonadati</taxon>
        <taxon>Pseudomonadota</taxon>
        <taxon>Alphaproteobacteria</taxon>
        <taxon>Sphingomonadales</taxon>
        <taxon>Sphingomonadaceae</taxon>
        <taxon>Parasphingorhabdus</taxon>
    </lineage>
</organism>
<keyword evidence="5" id="KW-0964">Secreted</keyword>
<dbReference type="EMBL" id="BAAAEM010000002">
    <property type="protein sequence ID" value="GAA0466757.1"/>
    <property type="molecule type" value="Genomic_DNA"/>
</dbReference>
<comment type="subcellular location">
    <subcellularLocation>
        <location evidence="1">Bacterial flagellum</location>
    </subcellularLocation>
    <subcellularLocation>
        <location evidence="2">Secreted</location>
    </subcellularLocation>
</comment>
<protein>
    <recommendedName>
        <fullName evidence="4">Flagellar hook-associated protein 1</fullName>
    </recommendedName>
</protein>
<evidence type="ECO:0000256" key="3">
    <source>
        <dbReference type="ARBA" id="ARBA00009677"/>
    </source>
</evidence>
<sequence>MSDLLSIGRAALRVNSRALEVVGTNVANAENPNYVRRSLNIGDTTIYGTTNPLYGNYIGTGSVAVNGIVRSSDQFLEAATRQTGASRVKTEIAVQWLDQGEIALANNQSDIGSQLTELFGSAEELSAVPFEPALRGQFLGDIEDTVARFNQTASNLSSTISLMDGAASQEAAELNSALAELAEVNEKLRPTRPGTSQHIALLDQRDAALTVITEKLDVEISFGDNGVVDISRAGTNLVAFDTVSPVTFVANAGAAFDIEIGGAVQPPPTDGTLGGLNRAQSDIAAVATNLDSLAVQFANELNGWQANGRTDGGAVGAPVVSHSGTAASLSATGLTADDLALASPTGVANGNILAFVDLRTPGGTEQQYEGLVLGQAQNLLSTRSESEAATAFDLATREARDRVSVVDLDREAADLIRLQQSYEASARIVQVARETIQSVLAIF</sequence>